<dbReference type="AlphaFoldDB" id="A0A4S8KIC0"/>
<gene>
    <name evidence="1" type="ORF">K435DRAFT_562272</name>
</gene>
<dbReference type="Proteomes" id="UP000297245">
    <property type="component" value="Unassembled WGS sequence"/>
</dbReference>
<accession>A0A4S8KIC0</accession>
<dbReference type="OrthoDB" id="3237746at2759"/>
<protein>
    <submittedName>
        <fullName evidence="1">Uncharacterized protein</fullName>
    </submittedName>
</protein>
<dbReference type="EMBL" id="ML182768">
    <property type="protein sequence ID" value="THU75166.1"/>
    <property type="molecule type" value="Genomic_DNA"/>
</dbReference>
<proteinExistence type="predicted"/>
<name>A0A4S8KIC0_DENBC</name>
<organism evidence="1 2">
    <name type="scientific">Dendrothele bispora (strain CBS 962.96)</name>
    <dbReference type="NCBI Taxonomy" id="1314807"/>
    <lineage>
        <taxon>Eukaryota</taxon>
        <taxon>Fungi</taxon>
        <taxon>Dikarya</taxon>
        <taxon>Basidiomycota</taxon>
        <taxon>Agaricomycotina</taxon>
        <taxon>Agaricomycetes</taxon>
        <taxon>Agaricomycetidae</taxon>
        <taxon>Agaricales</taxon>
        <taxon>Agaricales incertae sedis</taxon>
        <taxon>Dendrothele</taxon>
    </lineage>
</organism>
<sequence length="81" mass="9633">DVGVQMAYVEQQRLDGYDLIVKHALTRKRKEAFDRRVLRRAPGEVIFQKGQLVQIRREKDGHRAENKLMPRWSVPHRVVEQ</sequence>
<feature type="non-terminal residue" evidence="1">
    <location>
        <position position="81"/>
    </location>
</feature>
<evidence type="ECO:0000313" key="1">
    <source>
        <dbReference type="EMBL" id="THU75166.1"/>
    </source>
</evidence>
<keyword evidence="2" id="KW-1185">Reference proteome</keyword>
<evidence type="ECO:0000313" key="2">
    <source>
        <dbReference type="Proteomes" id="UP000297245"/>
    </source>
</evidence>
<feature type="non-terminal residue" evidence="1">
    <location>
        <position position="1"/>
    </location>
</feature>
<reference evidence="1 2" key="1">
    <citation type="journal article" date="2019" name="Nat. Ecol. Evol.">
        <title>Megaphylogeny resolves global patterns of mushroom evolution.</title>
        <authorList>
            <person name="Varga T."/>
            <person name="Krizsan K."/>
            <person name="Foldi C."/>
            <person name="Dima B."/>
            <person name="Sanchez-Garcia M."/>
            <person name="Sanchez-Ramirez S."/>
            <person name="Szollosi G.J."/>
            <person name="Szarkandi J.G."/>
            <person name="Papp V."/>
            <person name="Albert L."/>
            <person name="Andreopoulos W."/>
            <person name="Angelini C."/>
            <person name="Antonin V."/>
            <person name="Barry K.W."/>
            <person name="Bougher N.L."/>
            <person name="Buchanan P."/>
            <person name="Buyck B."/>
            <person name="Bense V."/>
            <person name="Catcheside P."/>
            <person name="Chovatia M."/>
            <person name="Cooper J."/>
            <person name="Damon W."/>
            <person name="Desjardin D."/>
            <person name="Finy P."/>
            <person name="Geml J."/>
            <person name="Haridas S."/>
            <person name="Hughes K."/>
            <person name="Justo A."/>
            <person name="Karasinski D."/>
            <person name="Kautmanova I."/>
            <person name="Kiss B."/>
            <person name="Kocsube S."/>
            <person name="Kotiranta H."/>
            <person name="LaButti K.M."/>
            <person name="Lechner B.E."/>
            <person name="Liimatainen K."/>
            <person name="Lipzen A."/>
            <person name="Lukacs Z."/>
            <person name="Mihaltcheva S."/>
            <person name="Morgado L.N."/>
            <person name="Niskanen T."/>
            <person name="Noordeloos M.E."/>
            <person name="Ohm R.A."/>
            <person name="Ortiz-Santana B."/>
            <person name="Ovrebo C."/>
            <person name="Racz N."/>
            <person name="Riley R."/>
            <person name="Savchenko A."/>
            <person name="Shiryaev A."/>
            <person name="Soop K."/>
            <person name="Spirin V."/>
            <person name="Szebenyi C."/>
            <person name="Tomsovsky M."/>
            <person name="Tulloss R.E."/>
            <person name="Uehling J."/>
            <person name="Grigoriev I.V."/>
            <person name="Vagvolgyi C."/>
            <person name="Papp T."/>
            <person name="Martin F.M."/>
            <person name="Miettinen O."/>
            <person name="Hibbett D.S."/>
            <person name="Nagy L.G."/>
        </authorList>
    </citation>
    <scope>NUCLEOTIDE SEQUENCE [LARGE SCALE GENOMIC DNA]</scope>
    <source>
        <strain evidence="1 2">CBS 962.96</strain>
    </source>
</reference>